<dbReference type="AlphaFoldDB" id="A0A3A4N3L6"/>
<evidence type="ECO:0000313" key="7">
    <source>
        <dbReference type="EMBL" id="RJP14339.1"/>
    </source>
</evidence>
<dbReference type="Proteomes" id="UP000265882">
    <property type="component" value="Unassembled WGS sequence"/>
</dbReference>
<name>A0A3A4N3L6_ABYX5</name>
<dbReference type="InterPro" id="IPR004507">
    <property type="entry name" value="UbiX-like"/>
</dbReference>
<comment type="caution">
    <text evidence="7">The sequence shown here is derived from an EMBL/GenBank/DDBJ whole genome shotgun (WGS) entry which is preliminary data.</text>
</comment>
<dbReference type="NCBIfam" id="NF004685">
    <property type="entry name" value="PRK06029.1"/>
    <property type="match status" value="1"/>
</dbReference>
<dbReference type="InterPro" id="IPR036551">
    <property type="entry name" value="Flavin_trans-like"/>
</dbReference>
<dbReference type="GO" id="GO:0106141">
    <property type="term" value="F:flavin prenyltransferase activity"/>
    <property type="evidence" value="ECO:0007669"/>
    <property type="project" value="UniProtKB-EC"/>
</dbReference>
<feature type="binding site" evidence="5">
    <location>
        <begin position="105"/>
        <end position="108"/>
    </location>
    <ligand>
        <name>FMN</name>
        <dbReference type="ChEBI" id="CHEBI:58210"/>
    </ligand>
</feature>
<feature type="binding site" evidence="5">
    <location>
        <position position="44"/>
    </location>
    <ligand>
        <name>FMN</name>
        <dbReference type="ChEBI" id="CHEBI:58210"/>
    </ligand>
</feature>
<dbReference type="PANTHER" id="PTHR43374:SF1">
    <property type="entry name" value="FLAVIN PRENYLTRANSFERASE PAD1, MITOCHONDRIAL"/>
    <property type="match status" value="1"/>
</dbReference>
<comment type="caution">
    <text evidence="5">Lacks conserved residue(s) required for the propagation of feature annotation.</text>
</comment>
<evidence type="ECO:0000256" key="2">
    <source>
        <dbReference type="ARBA" id="ARBA00022630"/>
    </source>
</evidence>
<protein>
    <recommendedName>
        <fullName evidence="5">Flavin prenyltransferase UbiX</fullName>
        <ecNumber evidence="5">2.5.1.129</ecNumber>
    </recommendedName>
</protein>
<organism evidence="7 8">
    <name type="scientific">Abyssobacteria bacterium (strain SURF_5)</name>
    <dbReference type="NCBI Taxonomy" id="2093360"/>
    <lineage>
        <taxon>Bacteria</taxon>
        <taxon>Pseudomonadati</taxon>
        <taxon>Candidatus Hydrogenedentota</taxon>
        <taxon>Candidatus Abyssobacteria</taxon>
    </lineage>
</organism>
<evidence type="ECO:0000256" key="3">
    <source>
        <dbReference type="ARBA" id="ARBA00022643"/>
    </source>
</evidence>
<evidence type="ECO:0000259" key="6">
    <source>
        <dbReference type="Pfam" id="PF02441"/>
    </source>
</evidence>
<dbReference type="PANTHER" id="PTHR43374">
    <property type="entry name" value="FLAVIN PRENYLTRANSFERASE"/>
    <property type="match status" value="1"/>
</dbReference>
<accession>A0A3A4N3L6</accession>
<dbReference type="NCBIfam" id="TIGR00421">
    <property type="entry name" value="ubiX_pad"/>
    <property type="match status" value="1"/>
</dbReference>
<dbReference type="EMBL" id="QZKU01000144">
    <property type="protein sequence ID" value="RJP14339.1"/>
    <property type="molecule type" value="Genomic_DNA"/>
</dbReference>
<keyword evidence="4 5" id="KW-0808">Transferase</keyword>
<feature type="binding site" evidence="5">
    <location>
        <position position="140"/>
    </location>
    <ligand>
        <name>FMN</name>
        <dbReference type="ChEBI" id="CHEBI:58210"/>
    </ligand>
</feature>
<dbReference type="HAMAP" id="MF_01984">
    <property type="entry name" value="ubiX_pad"/>
    <property type="match status" value="1"/>
</dbReference>
<dbReference type="GO" id="GO:0016831">
    <property type="term" value="F:carboxy-lyase activity"/>
    <property type="evidence" value="ECO:0007669"/>
    <property type="project" value="TreeGrafter"/>
</dbReference>
<comment type="catalytic activity">
    <reaction evidence="5">
        <text>dimethylallyl phosphate + FMNH2 = prenylated FMNH2 + phosphate</text>
        <dbReference type="Rhea" id="RHEA:37743"/>
        <dbReference type="ChEBI" id="CHEBI:43474"/>
        <dbReference type="ChEBI" id="CHEBI:57618"/>
        <dbReference type="ChEBI" id="CHEBI:87467"/>
        <dbReference type="ChEBI" id="CHEBI:88052"/>
        <dbReference type="EC" id="2.5.1.129"/>
    </reaction>
</comment>
<evidence type="ECO:0000256" key="5">
    <source>
        <dbReference type="HAMAP-Rule" id="MF_01984"/>
    </source>
</evidence>
<sequence length="204" mass="21941">MTTLPSDQTKRFTVAISGASGALYAVRLLQALIEREHKVYLTISKPASLVLQHELKLAVDLSHFSVERLVGRAAPHVSYYHYEDVSAPIASGSFPIDAMVVVPCSMSTLAGVASGLGTNLILRAAEVTLKERRPLVLVPRETPLGIIEIENMLRASRAGACILPAAPAFYHDPRDIDDMVGFVVGKVLNQLGAGDHRFGWGKGA</sequence>
<feature type="binding site" evidence="5">
    <location>
        <position position="170"/>
    </location>
    <ligand>
        <name>dimethylallyl phosphate</name>
        <dbReference type="ChEBI" id="CHEBI:88052"/>
    </ligand>
</feature>
<keyword evidence="2 5" id="KW-0285">Flavoprotein</keyword>
<evidence type="ECO:0000256" key="4">
    <source>
        <dbReference type="ARBA" id="ARBA00022679"/>
    </source>
</evidence>
<dbReference type="Gene3D" id="3.40.50.1950">
    <property type="entry name" value="Flavin prenyltransferase-like"/>
    <property type="match status" value="1"/>
</dbReference>
<proteinExistence type="inferred from homology"/>
<evidence type="ECO:0000256" key="1">
    <source>
        <dbReference type="ARBA" id="ARBA00022602"/>
    </source>
</evidence>
<feature type="binding site" evidence="5">
    <location>
        <begin position="18"/>
        <end position="20"/>
    </location>
    <ligand>
        <name>FMN</name>
        <dbReference type="ChEBI" id="CHEBI:58210"/>
    </ligand>
</feature>
<dbReference type="InterPro" id="IPR003382">
    <property type="entry name" value="Flavoprotein"/>
</dbReference>
<gene>
    <name evidence="5" type="primary">ubiX</name>
    <name evidence="7" type="ORF">C4520_21745</name>
</gene>
<comment type="similarity">
    <text evidence="5">Belongs to the UbiX/PAD1 family.</text>
</comment>
<feature type="domain" description="Flavoprotein" evidence="6">
    <location>
        <begin position="10"/>
        <end position="191"/>
    </location>
</feature>
<comment type="function">
    <text evidence="5">Flavin prenyltransferase that catalyzes the synthesis of the prenylated FMN cofactor (prenyl-FMN) for 4-hydroxy-3-polyprenylbenzoic acid decarboxylase UbiD. The prenyltransferase is metal-independent and links a dimethylallyl moiety from dimethylallyl monophosphate (DMAP) to the flavin N5 and C6 atoms of FMN.</text>
</comment>
<feature type="binding site" evidence="5">
    <location>
        <position position="186"/>
    </location>
    <ligand>
        <name>dimethylallyl phosphate</name>
        <dbReference type="ChEBI" id="CHEBI:88052"/>
    </ligand>
</feature>
<reference evidence="7 8" key="1">
    <citation type="journal article" date="2017" name="ISME J.">
        <title>Energy and carbon metabolisms in a deep terrestrial subsurface fluid microbial community.</title>
        <authorList>
            <person name="Momper L."/>
            <person name="Jungbluth S.P."/>
            <person name="Lee M.D."/>
            <person name="Amend J.P."/>
        </authorList>
    </citation>
    <scope>NUCLEOTIDE SEQUENCE [LARGE SCALE GENOMIC DNA]</scope>
    <source>
        <strain evidence="7">SURF_5</strain>
    </source>
</reference>
<keyword evidence="1 5" id="KW-0637">Prenyltransferase</keyword>
<dbReference type="EC" id="2.5.1.129" evidence="5"/>
<evidence type="ECO:0000313" key="8">
    <source>
        <dbReference type="Proteomes" id="UP000265882"/>
    </source>
</evidence>
<dbReference type="SUPFAM" id="SSF52507">
    <property type="entry name" value="Homo-oligomeric flavin-containing Cys decarboxylases, HFCD"/>
    <property type="match status" value="1"/>
</dbReference>
<dbReference type="Pfam" id="PF02441">
    <property type="entry name" value="Flavoprotein"/>
    <property type="match status" value="1"/>
</dbReference>
<keyword evidence="3 5" id="KW-0288">FMN</keyword>